<dbReference type="PANTHER" id="PTHR11712:SF336">
    <property type="entry name" value="3-OXOACYL-[ACYL-CARRIER-PROTEIN] SYNTHASE, MITOCHONDRIAL"/>
    <property type="match status" value="1"/>
</dbReference>
<feature type="domain" description="Ketosynthase family 3 (KS3)" evidence="4">
    <location>
        <begin position="3"/>
        <end position="427"/>
    </location>
</feature>
<evidence type="ECO:0000313" key="6">
    <source>
        <dbReference type="Proteomes" id="UP000076079"/>
    </source>
</evidence>
<dbReference type="InterPro" id="IPR016039">
    <property type="entry name" value="Thiolase-like"/>
</dbReference>
<dbReference type="EC" id="2.3.1.179" evidence="5"/>
<dbReference type="OrthoDB" id="9808669at2"/>
<accession>A0A143PNN8</accession>
<dbReference type="Gene3D" id="3.40.47.10">
    <property type="match status" value="1"/>
</dbReference>
<dbReference type="Pfam" id="PF02801">
    <property type="entry name" value="Ketoacyl-synt_C"/>
    <property type="match status" value="1"/>
</dbReference>
<dbReference type="InterPro" id="IPR020841">
    <property type="entry name" value="PKS_Beta-ketoAc_synthase_dom"/>
</dbReference>
<dbReference type="GO" id="GO:0004315">
    <property type="term" value="F:3-oxoacyl-[acyl-carrier-protein] synthase activity"/>
    <property type="evidence" value="ECO:0007669"/>
    <property type="project" value="UniProtKB-EC"/>
</dbReference>
<dbReference type="InterPro" id="IPR014030">
    <property type="entry name" value="Ketoacyl_synth_N"/>
</dbReference>
<keyword evidence="5" id="KW-0012">Acyltransferase</keyword>
<reference evidence="6" key="2">
    <citation type="submission" date="2016-04" db="EMBL/GenBank/DDBJ databases">
        <title>First Complete Genome Sequence of a Subdivision 6 Acidobacterium.</title>
        <authorList>
            <person name="Huang S."/>
            <person name="Vieira S."/>
            <person name="Bunk B."/>
            <person name="Riedel T."/>
            <person name="Sproeer C."/>
            <person name="Overmann J."/>
        </authorList>
    </citation>
    <scope>NUCLEOTIDE SEQUENCE [LARGE SCALE GENOMIC DNA]</scope>
    <source>
        <strain evidence="6">DSM 100886 HEG_-6_39</strain>
    </source>
</reference>
<evidence type="ECO:0000259" key="4">
    <source>
        <dbReference type="PROSITE" id="PS52004"/>
    </source>
</evidence>
<dbReference type="SUPFAM" id="SSF53901">
    <property type="entry name" value="Thiolase-like"/>
    <property type="match status" value="2"/>
</dbReference>
<dbReference type="GO" id="GO:0006633">
    <property type="term" value="P:fatty acid biosynthetic process"/>
    <property type="evidence" value="ECO:0007669"/>
    <property type="project" value="TreeGrafter"/>
</dbReference>
<dbReference type="CDD" id="cd00834">
    <property type="entry name" value="KAS_I_II"/>
    <property type="match status" value="1"/>
</dbReference>
<dbReference type="PROSITE" id="PS52004">
    <property type="entry name" value="KS3_2"/>
    <property type="match status" value="1"/>
</dbReference>
<dbReference type="PATRIC" id="fig|1813736.3.peg.3227"/>
<sequence>MRPSRIAISGIGVASPFGAGRECYWDHVKQGRSGTRRIDEFDPSQFACQVAAPLPALCVDQAPRLESHPSLDTQAGDDVLRERAEARRYSRASLAAVIAAREAWHDAGLRMGEPDAGVIIGTGGGGIELGEKQYREFFTDGLKRVTPYAIPIAICGMLSSEISIALQLHGISHVLSTGCTSSTDATGYALGLLRAGEAEVLLCGGVDACVTPGMIYGFSRMRVVSTAFNDVPEQASRPFDATRDGFVLGEGAWMYVLEREERARARGAHVYAVIEGYGSTCDAYHRVQMDPEGIQIVRAMAMALQRAGRAPESIGYVNFHGTSTQLNDAIEIRCVRTVFDGHADRLCGSSTKSMVGHPQGASGACGIVTTALALDRGFLPPTINVTHLDPACDMDVLPNQGRAIQVEAALCNCLGFGSKNSAVVMGRAQ</sequence>
<dbReference type="NCBIfam" id="NF005589">
    <property type="entry name" value="PRK07314.1"/>
    <property type="match status" value="1"/>
</dbReference>
<dbReference type="PANTHER" id="PTHR11712">
    <property type="entry name" value="POLYKETIDE SYNTHASE-RELATED"/>
    <property type="match status" value="1"/>
</dbReference>
<evidence type="ECO:0000256" key="2">
    <source>
        <dbReference type="ARBA" id="ARBA00022679"/>
    </source>
</evidence>
<comment type="similarity">
    <text evidence="1 3">Belongs to the thiolase-like superfamily. Beta-ketoacyl-ACP synthases family.</text>
</comment>
<keyword evidence="2 3" id="KW-0808">Transferase</keyword>
<dbReference type="InterPro" id="IPR000794">
    <property type="entry name" value="Beta-ketoacyl_synthase"/>
</dbReference>
<evidence type="ECO:0000256" key="1">
    <source>
        <dbReference type="ARBA" id="ARBA00008467"/>
    </source>
</evidence>
<organism evidence="5 6">
    <name type="scientific">Luteitalea pratensis</name>
    <dbReference type="NCBI Taxonomy" id="1855912"/>
    <lineage>
        <taxon>Bacteria</taxon>
        <taxon>Pseudomonadati</taxon>
        <taxon>Acidobacteriota</taxon>
        <taxon>Vicinamibacteria</taxon>
        <taxon>Vicinamibacterales</taxon>
        <taxon>Vicinamibacteraceae</taxon>
        <taxon>Luteitalea</taxon>
    </lineage>
</organism>
<dbReference type="SMART" id="SM00825">
    <property type="entry name" value="PKS_KS"/>
    <property type="match status" value="1"/>
</dbReference>
<dbReference type="STRING" id="1855912.LuPra_03029"/>
<dbReference type="AlphaFoldDB" id="A0A143PNN8"/>
<dbReference type="KEGG" id="abac:LuPra_03029"/>
<name>A0A143PNN8_LUTPR</name>
<evidence type="ECO:0000256" key="3">
    <source>
        <dbReference type="RuleBase" id="RU003694"/>
    </source>
</evidence>
<evidence type="ECO:0000313" key="5">
    <source>
        <dbReference type="EMBL" id="AMY09803.1"/>
    </source>
</evidence>
<dbReference type="EMBL" id="CP015136">
    <property type="protein sequence ID" value="AMY09803.1"/>
    <property type="molecule type" value="Genomic_DNA"/>
</dbReference>
<gene>
    <name evidence="5" type="primary">fabF_1</name>
    <name evidence="5" type="ORF">LuPra_03029</name>
</gene>
<dbReference type="Pfam" id="PF00109">
    <property type="entry name" value="ketoacyl-synt"/>
    <property type="match status" value="1"/>
</dbReference>
<proteinExistence type="inferred from homology"/>
<protein>
    <submittedName>
        <fullName evidence="5">3-oxoacyl-[acyl-carrier-protein] synthase 2</fullName>
        <ecNumber evidence="5">2.3.1.179</ecNumber>
    </submittedName>
</protein>
<dbReference type="InterPro" id="IPR014031">
    <property type="entry name" value="Ketoacyl_synth_C"/>
</dbReference>
<reference evidence="5 6" key="1">
    <citation type="journal article" date="2016" name="Genome Announc.">
        <title>First Complete Genome Sequence of a Subdivision 6 Acidobacterium Strain.</title>
        <authorList>
            <person name="Huang S."/>
            <person name="Vieira S."/>
            <person name="Bunk B."/>
            <person name="Riedel T."/>
            <person name="Sproer C."/>
            <person name="Overmann J."/>
        </authorList>
    </citation>
    <scope>NUCLEOTIDE SEQUENCE [LARGE SCALE GENOMIC DNA]</scope>
    <source>
        <strain evidence="6">DSM 100886 HEG_-6_39</strain>
    </source>
</reference>
<dbReference type="Proteomes" id="UP000076079">
    <property type="component" value="Chromosome"/>
</dbReference>
<keyword evidence="6" id="KW-1185">Reference proteome</keyword>